<feature type="region of interest" description="Disordered" evidence="1">
    <location>
        <begin position="25"/>
        <end position="49"/>
    </location>
</feature>
<accession>A0A1N6H275</accession>
<evidence type="ECO:0008006" key="4">
    <source>
        <dbReference type="Google" id="ProtNLM"/>
    </source>
</evidence>
<reference evidence="2 3" key="1">
    <citation type="submission" date="2016-12" db="EMBL/GenBank/DDBJ databases">
        <authorList>
            <person name="Song W.-J."/>
            <person name="Kurnit D.M."/>
        </authorList>
    </citation>
    <scope>NUCLEOTIDE SEQUENCE [LARGE SCALE GENOMIC DNA]</scope>
    <source>
        <strain evidence="2 3">ATCC 49181</strain>
    </source>
</reference>
<dbReference type="AlphaFoldDB" id="A0A1N6H275"/>
<protein>
    <recommendedName>
        <fullName evidence="4">Lipoprotein-attachment site-containing protein</fullName>
    </recommendedName>
</protein>
<keyword evidence="3" id="KW-1185">Reference proteome</keyword>
<sequence length="49" mass="5541">MKYSLFFTVILVLFLAGCGEPKPGQYPPSQDILSDRDNANKEDSTNKEY</sequence>
<dbReference type="EMBL" id="FSRO01000001">
    <property type="protein sequence ID" value="SIO13911.1"/>
    <property type="molecule type" value="Genomic_DNA"/>
</dbReference>
<proteinExistence type="predicted"/>
<name>A0A1N6H275_9PROT</name>
<feature type="compositionally biased region" description="Basic and acidic residues" evidence="1">
    <location>
        <begin position="33"/>
        <end position="49"/>
    </location>
</feature>
<evidence type="ECO:0000256" key="1">
    <source>
        <dbReference type="SAM" id="MobiDB-lite"/>
    </source>
</evidence>
<dbReference type="PROSITE" id="PS51257">
    <property type="entry name" value="PROKAR_LIPOPROTEIN"/>
    <property type="match status" value="1"/>
</dbReference>
<dbReference type="Proteomes" id="UP000185062">
    <property type="component" value="Unassembled WGS sequence"/>
</dbReference>
<evidence type="ECO:0000313" key="2">
    <source>
        <dbReference type="EMBL" id="SIO13911.1"/>
    </source>
</evidence>
<gene>
    <name evidence="2" type="ORF">SAMN02743940_0983</name>
</gene>
<dbReference type="RefSeq" id="WP_177183623.1">
    <property type="nucleotide sequence ID" value="NZ_FSRO01000001.1"/>
</dbReference>
<evidence type="ECO:0000313" key="3">
    <source>
        <dbReference type="Proteomes" id="UP000185062"/>
    </source>
</evidence>
<organism evidence="2 3">
    <name type="scientific">Nitrosomonas cryotolerans ATCC 49181</name>
    <dbReference type="NCBI Taxonomy" id="1131553"/>
    <lineage>
        <taxon>Bacteria</taxon>
        <taxon>Pseudomonadati</taxon>
        <taxon>Pseudomonadota</taxon>
        <taxon>Betaproteobacteria</taxon>
        <taxon>Nitrosomonadales</taxon>
        <taxon>Nitrosomonadaceae</taxon>
        <taxon>Nitrosomonas</taxon>
    </lineage>
</organism>